<dbReference type="STRING" id="937775.Metlim_1850"/>
<proteinExistence type="predicted"/>
<organism evidence="1 2">
    <name type="scientific">Methanoplanus limicola DSM 2279</name>
    <dbReference type="NCBI Taxonomy" id="937775"/>
    <lineage>
        <taxon>Archaea</taxon>
        <taxon>Methanobacteriati</taxon>
        <taxon>Methanobacteriota</taxon>
        <taxon>Stenosarchaea group</taxon>
        <taxon>Methanomicrobia</taxon>
        <taxon>Methanomicrobiales</taxon>
        <taxon>Methanomicrobiaceae</taxon>
        <taxon>Methanoplanus</taxon>
    </lineage>
</organism>
<evidence type="ECO:0000313" key="2">
    <source>
        <dbReference type="Proteomes" id="UP000005741"/>
    </source>
</evidence>
<protein>
    <recommendedName>
        <fullName evidence="3">ArsA HSP20-like domain-containing protein</fullName>
    </recommendedName>
</protein>
<dbReference type="EMBL" id="CM001436">
    <property type="protein sequence ID" value="EHQ35951.1"/>
    <property type="molecule type" value="Genomic_DNA"/>
</dbReference>
<dbReference type="InParanoid" id="H1YXV2"/>
<dbReference type="OrthoDB" id="26084at2157"/>
<accession>H1YXV2</accession>
<dbReference type="RefSeq" id="WP_004077992.1">
    <property type="nucleotide sequence ID" value="NZ_CM001436.1"/>
</dbReference>
<evidence type="ECO:0000313" key="1">
    <source>
        <dbReference type="EMBL" id="EHQ35951.1"/>
    </source>
</evidence>
<dbReference type="SUPFAM" id="SSF49764">
    <property type="entry name" value="HSP20-like chaperones"/>
    <property type="match status" value="1"/>
</dbReference>
<dbReference type="InterPro" id="IPR008978">
    <property type="entry name" value="HSP20-like_chaperone"/>
</dbReference>
<dbReference type="HOGENOM" id="CLU_1792149_0_0_2"/>
<name>H1YXV2_9EURY</name>
<gene>
    <name evidence="1" type="ORF">Metlim_1850</name>
</gene>
<dbReference type="Proteomes" id="UP000005741">
    <property type="component" value="Chromosome"/>
</dbReference>
<dbReference type="Gene3D" id="2.60.40.790">
    <property type="match status" value="1"/>
</dbReference>
<reference evidence="1 2" key="1">
    <citation type="submission" date="2011-10" db="EMBL/GenBank/DDBJ databases">
        <title>The Improved High-Quality Draft genome of Methanoplanus limicola DSM 2279.</title>
        <authorList>
            <consortium name="US DOE Joint Genome Institute (JGI-PGF)"/>
            <person name="Lucas S."/>
            <person name="Copeland A."/>
            <person name="Lapidus A."/>
            <person name="Glavina del Rio T."/>
            <person name="Dalin E."/>
            <person name="Tice H."/>
            <person name="Bruce D."/>
            <person name="Goodwin L."/>
            <person name="Pitluck S."/>
            <person name="Peters L."/>
            <person name="Mikhailova N."/>
            <person name="Lu M."/>
            <person name="Kyrpides N."/>
            <person name="Mavromatis K."/>
            <person name="Ivanova N."/>
            <person name="Markowitz V."/>
            <person name="Cheng J.-F."/>
            <person name="Hugenholtz P."/>
            <person name="Woyke T."/>
            <person name="Wu D."/>
            <person name="Wirth R."/>
            <person name="Brambilla E.-M."/>
            <person name="Klenk H.-P."/>
            <person name="Eisen J.A."/>
        </authorList>
    </citation>
    <scope>NUCLEOTIDE SEQUENCE [LARGE SCALE GENOMIC DNA]</scope>
    <source>
        <strain evidence="1 2">DSM 2279</strain>
    </source>
</reference>
<keyword evidence="2" id="KW-1185">Reference proteome</keyword>
<evidence type="ECO:0008006" key="3">
    <source>
        <dbReference type="Google" id="ProtNLM"/>
    </source>
</evidence>
<dbReference type="AlphaFoldDB" id="H1YXV2"/>
<sequence length="154" mass="17014">MPGENEDNRDELYEFIRDTIESAIKSGKMPSKVGFSITITGGSLPVNIENSRDGCSRDCENNIEGDSPAKALSETERGFHTEIHKNGDEIIVYAEIPGADNSNTAVSLDGENMIITSLPEETKYQEIVKIPPLKKETLKFRSRNGVLELSARLQ</sequence>